<keyword evidence="3" id="KW-1185">Reference proteome</keyword>
<dbReference type="OrthoDB" id="3543107at2"/>
<dbReference type="EMBL" id="CP001778">
    <property type="protein sequence ID" value="ADD41649.1"/>
    <property type="molecule type" value="Genomic_DNA"/>
</dbReference>
<evidence type="ECO:0000313" key="3">
    <source>
        <dbReference type="Proteomes" id="UP000000844"/>
    </source>
</evidence>
<name>D3PZH5_STANL</name>
<dbReference type="Proteomes" id="UP000000844">
    <property type="component" value="Chromosome"/>
</dbReference>
<keyword evidence="1" id="KW-0472">Membrane</keyword>
<proteinExistence type="predicted"/>
<keyword evidence="1" id="KW-1133">Transmembrane helix</keyword>
<feature type="transmembrane region" description="Helical" evidence="1">
    <location>
        <begin position="6"/>
        <end position="26"/>
    </location>
</feature>
<dbReference type="KEGG" id="sna:Snas_1953"/>
<organism evidence="2 3">
    <name type="scientific">Stackebrandtia nassauensis (strain DSM 44728 / CIP 108903 / NRRL B-16338 / NBRC 102104 / LLR-40K-21)</name>
    <dbReference type="NCBI Taxonomy" id="446470"/>
    <lineage>
        <taxon>Bacteria</taxon>
        <taxon>Bacillati</taxon>
        <taxon>Actinomycetota</taxon>
        <taxon>Actinomycetes</taxon>
        <taxon>Glycomycetales</taxon>
        <taxon>Glycomycetaceae</taxon>
        <taxon>Stackebrandtia</taxon>
    </lineage>
</organism>
<reference evidence="2 3" key="1">
    <citation type="journal article" date="2009" name="Stand. Genomic Sci.">
        <title>Complete genome sequence of Stackebrandtia nassauensis type strain (LLR-40K-21).</title>
        <authorList>
            <person name="Munk C."/>
            <person name="Lapidus A."/>
            <person name="Copeland A."/>
            <person name="Jando M."/>
            <person name="Mayilraj S."/>
            <person name="Glavina Del Rio T."/>
            <person name="Nolan M."/>
            <person name="Chen F."/>
            <person name="Lucas S."/>
            <person name="Tice H."/>
            <person name="Cheng J.F."/>
            <person name="Han C."/>
            <person name="Detter J.C."/>
            <person name="Bruce D."/>
            <person name="Goodwin L."/>
            <person name="Chain P."/>
            <person name="Pitluck S."/>
            <person name="Goker M."/>
            <person name="Ovchinikova G."/>
            <person name="Pati A."/>
            <person name="Ivanova N."/>
            <person name="Mavromatis K."/>
            <person name="Chen A."/>
            <person name="Palaniappan K."/>
            <person name="Land M."/>
            <person name="Hauser L."/>
            <person name="Chang Y.J."/>
            <person name="Jeffries C.D."/>
            <person name="Bristow J."/>
            <person name="Eisen J.A."/>
            <person name="Markowitz V."/>
            <person name="Hugenholtz P."/>
            <person name="Kyrpides N.C."/>
            <person name="Klenk H.P."/>
        </authorList>
    </citation>
    <scope>NUCLEOTIDE SEQUENCE [LARGE SCALE GENOMIC DNA]</scope>
    <source>
        <strain evidence="3">DSM 44728 / CIP 108903 / NRRL B-16338 / NBRC 102104 / LLR-40K-21</strain>
    </source>
</reference>
<dbReference type="HOGENOM" id="CLU_194662_0_0_11"/>
<protein>
    <submittedName>
        <fullName evidence="2">Uncharacterized protein</fullName>
    </submittedName>
</protein>
<dbReference type="AlphaFoldDB" id="D3PZH5"/>
<evidence type="ECO:0000256" key="1">
    <source>
        <dbReference type="SAM" id="Phobius"/>
    </source>
</evidence>
<dbReference type="eggNOG" id="ENOG50338DX">
    <property type="taxonomic scope" value="Bacteria"/>
</dbReference>
<dbReference type="STRING" id="446470.Snas_1953"/>
<sequence>MRDALIPIVIIAIFITGLTVSLTSYFKLLRTRASTPALDEYRKFAEKSLEQQAALRAELNSLTLRLSEVERLLRSVDEG</sequence>
<keyword evidence="1" id="KW-0812">Transmembrane</keyword>
<accession>D3PZH5</accession>
<evidence type="ECO:0000313" key="2">
    <source>
        <dbReference type="EMBL" id="ADD41649.1"/>
    </source>
</evidence>
<dbReference type="RefSeq" id="WP_013017220.1">
    <property type="nucleotide sequence ID" value="NC_013947.1"/>
</dbReference>
<gene>
    <name evidence="2" type="ordered locus">Snas_1953</name>
</gene>